<feature type="non-terminal residue" evidence="1">
    <location>
        <position position="43"/>
    </location>
</feature>
<reference evidence="1" key="1">
    <citation type="journal article" date="2014" name="Front. Microbiol.">
        <title>High frequency of phylogenetically diverse reductive dehalogenase-homologous genes in deep subseafloor sedimentary metagenomes.</title>
        <authorList>
            <person name="Kawai M."/>
            <person name="Futagami T."/>
            <person name="Toyoda A."/>
            <person name="Takaki Y."/>
            <person name="Nishi S."/>
            <person name="Hori S."/>
            <person name="Arai W."/>
            <person name="Tsubouchi T."/>
            <person name="Morono Y."/>
            <person name="Uchiyama I."/>
            <person name="Ito T."/>
            <person name="Fujiyama A."/>
            <person name="Inagaki F."/>
            <person name="Takami H."/>
        </authorList>
    </citation>
    <scope>NUCLEOTIDE SEQUENCE</scope>
    <source>
        <strain evidence="1">Expedition CK06-06</strain>
    </source>
</reference>
<proteinExistence type="predicted"/>
<comment type="caution">
    <text evidence="1">The sequence shown here is derived from an EMBL/GenBank/DDBJ whole genome shotgun (WGS) entry which is preliminary data.</text>
</comment>
<dbReference type="EMBL" id="BARU01026556">
    <property type="protein sequence ID" value="GAH64156.1"/>
    <property type="molecule type" value="Genomic_DNA"/>
</dbReference>
<evidence type="ECO:0000313" key="1">
    <source>
        <dbReference type="EMBL" id="GAH64156.1"/>
    </source>
</evidence>
<protein>
    <submittedName>
        <fullName evidence="1">Uncharacterized protein</fullName>
    </submittedName>
</protein>
<gene>
    <name evidence="1" type="ORF">S03H2_42640</name>
</gene>
<accession>X1H1Y3</accession>
<sequence length="43" mass="4629">MLSSDTAKPKYTLRSDNIMNEHVGNILTIVSKNPVTNVVSLAG</sequence>
<name>X1H1Y3_9ZZZZ</name>
<dbReference type="AlphaFoldDB" id="X1H1Y3"/>
<organism evidence="1">
    <name type="scientific">marine sediment metagenome</name>
    <dbReference type="NCBI Taxonomy" id="412755"/>
    <lineage>
        <taxon>unclassified sequences</taxon>
        <taxon>metagenomes</taxon>
        <taxon>ecological metagenomes</taxon>
    </lineage>
</organism>